<organism evidence="2 3">
    <name type="scientific">Sedimenticola thiotaurini</name>
    <dbReference type="NCBI Taxonomy" id="1543721"/>
    <lineage>
        <taxon>Bacteria</taxon>
        <taxon>Pseudomonadati</taxon>
        <taxon>Pseudomonadota</taxon>
        <taxon>Gammaproteobacteria</taxon>
        <taxon>Chromatiales</taxon>
        <taxon>Sedimenticolaceae</taxon>
        <taxon>Sedimenticola</taxon>
    </lineage>
</organism>
<dbReference type="CDD" id="cd02042">
    <property type="entry name" value="ParAB_family"/>
    <property type="match status" value="1"/>
</dbReference>
<keyword evidence="3" id="KW-1185">Reference proteome</keyword>
<dbReference type="KEGG" id="seds:AAY24_07240"/>
<accession>A0A0F7JZ86</accession>
<dbReference type="OrthoDB" id="9815116at2"/>
<dbReference type="AlphaFoldDB" id="A0A0F7JZ86"/>
<gene>
    <name evidence="2" type="ORF">AAY24_07240</name>
</gene>
<reference evidence="2 3" key="1">
    <citation type="journal article" date="2015" name="Genome Announc.">
        <title>Complete Genome Sequence of Sedimenticola thiotaurini Strain SIP-G1, a Polyphosphate- and Polyhydroxyalkanoate-Accumulating Sulfur-Oxidizing Gammaproteobacterium Isolated from Salt Marsh Sediments.</title>
        <authorList>
            <person name="Flood B.E."/>
            <person name="Jones D.S."/>
            <person name="Bailey J.V."/>
        </authorList>
    </citation>
    <scope>NUCLEOTIDE SEQUENCE [LARGE SCALE GENOMIC DNA]</scope>
    <source>
        <strain evidence="2 3">SIP-G1</strain>
    </source>
</reference>
<feature type="domain" description="AAA" evidence="1">
    <location>
        <begin position="1"/>
        <end position="174"/>
    </location>
</feature>
<evidence type="ECO:0000259" key="1">
    <source>
        <dbReference type="Pfam" id="PF13614"/>
    </source>
</evidence>
<dbReference type="Pfam" id="PF13614">
    <property type="entry name" value="AAA_31"/>
    <property type="match status" value="1"/>
</dbReference>
<dbReference type="InterPro" id="IPR027417">
    <property type="entry name" value="P-loop_NTPase"/>
</dbReference>
<dbReference type="PATRIC" id="fig|1543721.4.peg.1505"/>
<proteinExistence type="predicted"/>
<dbReference type="PANTHER" id="PTHR13696:SF69">
    <property type="entry name" value="PLASMID PARTITIONING PROTEIN-RELATED"/>
    <property type="match status" value="1"/>
</dbReference>
<evidence type="ECO:0000313" key="2">
    <source>
        <dbReference type="EMBL" id="AKH20180.1"/>
    </source>
</evidence>
<dbReference type="Gene3D" id="3.40.50.300">
    <property type="entry name" value="P-loop containing nucleotide triphosphate hydrolases"/>
    <property type="match status" value="1"/>
</dbReference>
<dbReference type="PANTHER" id="PTHR13696">
    <property type="entry name" value="P-LOOP CONTAINING NUCLEOSIDE TRIPHOSPHATE HYDROLASE"/>
    <property type="match status" value="1"/>
</dbReference>
<dbReference type="InterPro" id="IPR025669">
    <property type="entry name" value="AAA_dom"/>
</dbReference>
<dbReference type="SUPFAM" id="SSF52540">
    <property type="entry name" value="P-loop containing nucleoside triphosphate hydrolases"/>
    <property type="match status" value="1"/>
</dbReference>
<sequence length="266" mass="29081">MKVWTIANQKGGVGKTTTAVTLGGLLSLWGFRTLLVDIDPHGSLTSYFRYDPDAIEESAYSLFQAAAGKTTIDPATLLYKTGTEGLELLPASVALATLERQAGRMDGMGLVLKRAFESLAGRFDYVMIDCPPMLGVLMVNALAACERLIIPVQTEFLALKGLERMLHTLDMVLKARSLPLPYTIVPTMFDRRTRASVDSLRVLRDTYGEHIWNGVIPVDTRFREASKVGLPPPVADPRGRGVEAYSSLLELLMSEPRPMPASGVAR</sequence>
<dbReference type="EMBL" id="CP011412">
    <property type="protein sequence ID" value="AKH20180.1"/>
    <property type="molecule type" value="Genomic_DNA"/>
</dbReference>
<protein>
    <submittedName>
        <fullName evidence="2">Cobalamin biosynthesis protein CobQ</fullName>
    </submittedName>
</protein>
<dbReference type="InterPro" id="IPR050678">
    <property type="entry name" value="DNA_Partitioning_ATPase"/>
</dbReference>
<dbReference type="Proteomes" id="UP000034410">
    <property type="component" value="Chromosome"/>
</dbReference>
<name>A0A0F7JZ86_9GAMM</name>
<evidence type="ECO:0000313" key="3">
    <source>
        <dbReference type="Proteomes" id="UP000034410"/>
    </source>
</evidence>
<dbReference type="RefSeq" id="WP_046859116.1">
    <property type="nucleotide sequence ID" value="NZ_CP011412.1"/>
</dbReference>